<dbReference type="InterPro" id="IPR007332">
    <property type="entry name" value="DUF411"/>
</dbReference>
<accession>A0A327K8J3</accession>
<evidence type="ECO:0000313" key="2">
    <source>
        <dbReference type="EMBL" id="MTW14834.1"/>
    </source>
</evidence>
<protein>
    <submittedName>
        <fullName evidence="2">DUF411 domain-containing protein</fullName>
    </submittedName>
</protein>
<reference evidence="2 3" key="1">
    <citation type="submission" date="2019-11" db="EMBL/GenBank/DDBJ databases">
        <title>Whole-genome sequence of Rhodoplanes serenus DSM 18633, type strain.</title>
        <authorList>
            <person name="Kyndt J.A."/>
            <person name="Meyer T.E."/>
        </authorList>
    </citation>
    <scope>NUCLEOTIDE SEQUENCE [LARGE SCALE GENOMIC DNA]</scope>
    <source>
        <strain evidence="2 3">DSM 18633</strain>
    </source>
</reference>
<keyword evidence="1" id="KW-0732">Signal</keyword>
<evidence type="ECO:0000313" key="3">
    <source>
        <dbReference type="Proteomes" id="UP000438991"/>
    </source>
</evidence>
<dbReference type="AlphaFoldDB" id="A0A327K8J3"/>
<feature type="signal peptide" evidence="1">
    <location>
        <begin position="1"/>
        <end position="26"/>
    </location>
</feature>
<feature type="chain" id="PRO_5041070294" evidence="1">
    <location>
        <begin position="27"/>
        <end position="161"/>
    </location>
</feature>
<dbReference type="RefSeq" id="WP_111384779.1">
    <property type="nucleotide sequence ID" value="NZ_NPEW01000057.1"/>
</dbReference>
<comment type="caution">
    <text evidence="2">The sequence shown here is derived from an EMBL/GenBank/DDBJ whole genome shotgun (WGS) entry which is preliminary data.</text>
</comment>
<dbReference type="EMBL" id="WNKV01000001">
    <property type="protein sequence ID" value="MTW14834.1"/>
    <property type="molecule type" value="Genomic_DNA"/>
</dbReference>
<organism evidence="2 3">
    <name type="scientific">Rhodoplanes serenus</name>
    <dbReference type="NCBI Taxonomy" id="200615"/>
    <lineage>
        <taxon>Bacteria</taxon>
        <taxon>Pseudomonadati</taxon>
        <taxon>Pseudomonadota</taxon>
        <taxon>Alphaproteobacteria</taxon>
        <taxon>Hyphomicrobiales</taxon>
        <taxon>Nitrobacteraceae</taxon>
        <taxon>Rhodoplanes</taxon>
    </lineage>
</organism>
<proteinExistence type="predicted"/>
<dbReference type="Proteomes" id="UP000438991">
    <property type="component" value="Unassembled WGS sequence"/>
</dbReference>
<sequence>MPLITRRAFATQASAAALVALGGVSAAWSLPAAGRPTVTMHKDPSCGCCTGWARHLERAGFTVRSVNSADILAVKARLGVPEPLQSCHTAEIAGYVVEGHVPVSAVERLLAEAPNATGLAAPGMPIGSPGMEGGPPEVYEVVLFGPGGPRLYGRFRGSAPA</sequence>
<name>A0A327K8J3_9BRAD</name>
<evidence type="ECO:0000256" key="1">
    <source>
        <dbReference type="SAM" id="SignalP"/>
    </source>
</evidence>
<gene>
    <name evidence="2" type="ORF">GJ689_01200</name>
</gene>
<dbReference type="Pfam" id="PF04214">
    <property type="entry name" value="DUF411"/>
    <property type="match status" value="1"/>
</dbReference>